<dbReference type="InterPro" id="IPR025293">
    <property type="entry name" value="YfiR/HmsC-like"/>
</dbReference>
<sequence length="204" mass="22764">MKLFARRLQGMAQVNRQGRSCSLRPLHRLAVLLGLGVGFALGASFTARAESYAELDVRAVYLYNFAAFVDWPDRAFESSTSPVRYCVLANRALQANLRQVLDGERVDGRPFELLTDENPQRWSRCHLLYVDHGYQALAKRVLRQAKGRPVLTVSDAETFLYEGGAMALVRKSGRLRPFVNRSAVAAAGIRISSKLLRIATLVEP</sequence>
<protein>
    <submittedName>
        <fullName evidence="1">YfiR family protein</fullName>
    </submittedName>
</protein>
<dbReference type="RefSeq" id="WP_164452911.1">
    <property type="nucleotide sequence ID" value="NZ_JAAIJQ010000028.1"/>
</dbReference>
<gene>
    <name evidence="1" type="ORF">G3446_11160</name>
</gene>
<name>A0A6M0JZF1_9GAMM</name>
<reference evidence="1 2" key="1">
    <citation type="submission" date="2020-02" db="EMBL/GenBank/DDBJ databases">
        <title>Genome sequences of Thiorhodococcus mannitoliphagus and Thiorhodococcus minor, purple sulfur photosynthetic bacteria in the gammaproteobacterial family, Chromatiaceae.</title>
        <authorList>
            <person name="Aviles F.A."/>
            <person name="Meyer T.E."/>
            <person name="Kyndt J.A."/>
        </authorList>
    </citation>
    <scope>NUCLEOTIDE SEQUENCE [LARGE SCALE GENOMIC DNA]</scope>
    <source>
        <strain evidence="1 2">DSM 11518</strain>
    </source>
</reference>
<proteinExistence type="predicted"/>
<organism evidence="1 2">
    <name type="scientific">Thiorhodococcus minor</name>
    <dbReference type="NCBI Taxonomy" id="57489"/>
    <lineage>
        <taxon>Bacteria</taxon>
        <taxon>Pseudomonadati</taxon>
        <taxon>Pseudomonadota</taxon>
        <taxon>Gammaproteobacteria</taxon>
        <taxon>Chromatiales</taxon>
        <taxon>Chromatiaceae</taxon>
        <taxon>Thiorhodococcus</taxon>
    </lineage>
</organism>
<evidence type="ECO:0000313" key="2">
    <source>
        <dbReference type="Proteomes" id="UP000483379"/>
    </source>
</evidence>
<accession>A0A6M0JZF1</accession>
<dbReference type="Proteomes" id="UP000483379">
    <property type="component" value="Unassembled WGS sequence"/>
</dbReference>
<comment type="caution">
    <text evidence="1">The sequence shown here is derived from an EMBL/GenBank/DDBJ whole genome shotgun (WGS) entry which is preliminary data.</text>
</comment>
<dbReference type="EMBL" id="JAAIJQ010000028">
    <property type="protein sequence ID" value="NEV62441.1"/>
    <property type="molecule type" value="Genomic_DNA"/>
</dbReference>
<evidence type="ECO:0000313" key="1">
    <source>
        <dbReference type="EMBL" id="NEV62441.1"/>
    </source>
</evidence>
<keyword evidence="2" id="KW-1185">Reference proteome</keyword>
<dbReference type="AlphaFoldDB" id="A0A6M0JZF1"/>
<dbReference type="Pfam" id="PF13689">
    <property type="entry name" value="DUF4154"/>
    <property type="match status" value="1"/>
</dbReference>